<keyword evidence="11" id="KW-0408">Iron</keyword>
<gene>
    <name evidence="16" type="primary">cysI</name>
    <name evidence="16" type="ORF">FEAC_26680</name>
</gene>
<evidence type="ECO:0000313" key="16">
    <source>
        <dbReference type="EMBL" id="KJE75586.1"/>
    </source>
</evidence>
<dbReference type="Gene3D" id="3.30.413.10">
    <property type="entry name" value="Sulfite Reductase Hemoprotein, domain 1"/>
    <property type="match status" value="2"/>
</dbReference>
<dbReference type="RefSeq" id="WP_052566373.1">
    <property type="nucleotide sequence ID" value="NZ_JQKF01000040.1"/>
</dbReference>
<comment type="caution">
    <text evidence="16">The sequence shown here is derived from an EMBL/GenBank/DDBJ whole genome shotgun (WGS) entry which is preliminary data.</text>
</comment>
<dbReference type="PATRIC" id="fig|1121877.4.peg.2988"/>
<evidence type="ECO:0000256" key="1">
    <source>
        <dbReference type="ARBA" id="ARBA00001929"/>
    </source>
</evidence>
<dbReference type="PANTHER" id="PTHR11493">
    <property type="entry name" value="SULFITE REDUCTASE [NADPH] SUBUNIT BETA-RELATED"/>
    <property type="match status" value="1"/>
</dbReference>
<dbReference type="GO" id="GO:0016002">
    <property type="term" value="F:sulfite reductase activity"/>
    <property type="evidence" value="ECO:0007669"/>
    <property type="project" value="TreeGrafter"/>
</dbReference>
<dbReference type="PROSITE" id="PS00365">
    <property type="entry name" value="NIR_SIR"/>
    <property type="match status" value="1"/>
</dbReference>
<dbReference type="InterPro" id="IPR005117">
    <property type="entry name" value="NiRdtase/SiRdtase_haem-b_fer"/>
</dbReference>
<protein>
    <recommendedName>
        <fullName evidence="5">assimilatory sulfite reductase (ferredoxin)</fullName>
        <ecNumber evidence="5">1.8.7.1</ecNumber>
    </recommendedName>
</protein>
<comment type="similarity">
    <text evidence="4">Belongs to the nitrite and sulfite reductase 4Fe-4S domain family.</text>
</comment>
<dbReference type="STRING" id="1121877.FEAC_26680"/>
<organism evidence="16 17">
    <name type="scientific">Ferrimicrobium acidiphilum DSM 19497</name>
    <dbReference type="NCBI Taxonomy" id="1121877"/>
    <lineage>
        <taxon>Bacteria</taxon>
        <taxon>Bacillati</taxon>
        <taxon>Actinomycetota</taxon>
        <taxon>Acidimicrobiia</taxon>
        <taxon>Acidimicrobiales</taxon>
        <taxon>Acidimicrobiaceae</taxon>
        <taxon>Ferrimicrobium</taxon>
    </lineage>
</organism>
<dbReference type="Pfam" id="PF03460">
    <property type="entry name" value="NIR_SIR_ferr"/>
    <property type="match status" value="2"/>
</dbReference>
<evidence type="ECO:0000256" key="3">
    <source>
        <dbReference type="ARBA" id="ARBA00003247"/>
    </source>
</evidence>
<dbReference type="Pfam" id="PF01077">
    <property type="entry name" value="NIR_SIR"/>
    <property type="match status" value="1"/>
</dbReference>
<dbReference type="GeneID" id="78373671"/>
<evidence type="ECO:0000256" key="11">
    <source>
        <dbReference type="ARBA" id="ARBA00023004"/>
    </source>
</evidence>
<dbReference type="OrthoDB" id="3189055at2"/>
<dbReference type="SUPFAM" id="SSF56014">
    <property type="entry name" value="Nitrite and sulphite reductase 4Fe-4S domain-like"/>
    <property type="match status" value="2"/>
</dbReference>
<evidence type="ECO:0000256" key="6">
    <source>
        <dbReference type="ARBA" id="ARBA00022485"/>
    </source>
</evidence>
<dbReference type="InterPro" id="IPR045169">
    <property type="entry name" value="NO2/SO3_Rdtase_4Fe4S_prot"/>
</dbReference>
<comment type="function">
    <text evidence="3">Catalyzes the reduction of sulfite to sulfide, a step in the biosynthesis of sulfur-containing amino acids and cofactors.</text>
</comment>
<reference evidence="16 17" key="1">
    <citation type="submission" date="2015-01" db="EMBL/GenBank/DDBJ databases">
        <title>Draft genome of the acidophilic iron oxidizer Ferrimicrobium acidiphilum strain T23.</title>
        <authorList>
            <person name="Poehlein A."/>
            <person name="Eisen S."/>
            <person name="Schloemann M."/>
            <person name="Johnson B.D."/>
            <person name="Daniel R."/>
            <person name="Muehling M."/>
        </authorList>
    </citation>
    <scope>NUCLEOTIDE SEQUENCE [LARGE SCALE GENOMIC DNA]</scope>
    <source>
        <strain evidence="16 17">T23</strain>
    </source>
</reference>
<comment type="cofactor">
    <cofactor evidence="1">
        <name>siroheme</name>
        <dbReference type="ChEBI" id="CHEBI:60052"/>
    </cofactor>
</comment>
<evidence type="ECO:0000259" key="15">
    <source>
        <dbReference type="Pfam" id="PF03460"/>
    </source>
</evidence>
<feature type="domain" description="Nitrite/sulphite reductase 4Fe-4S" evidence="14">
    <location>
        <begin position="210"/>
        <end position="356"/>
    </location>
</feature>
<evidence type="ECO:0000256" key="4">
    <source>
        <dbReference type="ARBA" id="ARBA00010429"/>
    </source>
</evidence>
<dbReference type="GO" id="GO:0020037">
    <property type="term" value="F:heme binding"/>
    <property type="evidence" value="ECO:0007669"/>
    <property type="project" value="InterPro"/>
</dbReference>
<dbReference type="GO" id="GO:0046872">
    <property type="term" value="F:metal ion binding"/>
    <property type="evidence" value="ECO:0007669"/>
    <property type="project" value="UniProtKB-KW"/>
</dbReference>
<dbReference type="EC" id="1.8.7.1" evidence="5"/>
<keyword evidence="10 16" id="KW-0560">Oxidoreductase</keyword>
<keyword evidence="6" id="KW-0004">4Fe-4S</keyword>
<evidence type="ECO:0000256" key="5">
    <source>
        <dbReference type="ARBA" id="ARBA00012353"/>
    </source>
</evidence>
<dbReference type="InterPro" id="IPR006066">
    <property type="entry name" value="NO2/SO3_Rdtase_FeS/sirohaem_BS"/>
</dbReference>
<dbReference type="Proteomes" id="UP000032336">
    <property type="component" value="Unassembled WGS sequence"/>
</dbReference>
<name>A0A0D8FR12_9ACTN</name>
<evidence type="ECO:0000256" key="9">
    <source>
        <dbReference type="ARBA" id="ARBA00022784"/>
    </source>
</evidence>
<evidence type="ECO:0000259" key="14">
    <source>
        <dbReference type="Pfam" id="PF01077"/>
    </source>
</evidence>
<dbReference type="InterPro" id="IPR045854">
    <property type="entry name" value="NO2/SO3_Rdtase_4Fe4S_sf"/>
</dbReference>
<evidence type="ECO:0000256" key="10">
    <source>
        <dbReference type="ARBA" id="ARBA00023002"/>
    </source>
</evidence>
<sequence length="609" mass="67515">MTIDAAIGATQLRRQIRIPINMTKLVGINQREGQMMTDESKTLTVEEIKARSSWLRGNVAQELQEDSTSFEADTAQILKFHGIYVQDNRDTRAERIRAKVELDHRCMIRVAIPGGRLSADQYLALDALARKLGSGSLRLTTRQGIQFHFVAKADLGELMNLINDTLLTTWGGCGDVVRNVTACPSSDEGVKRLGLDELAQTISLQFKAPSDAYYELWIDGTRVPNQVLGAAPVAESVYGPTMLPRKFKIGLTTSRDNCVDVFSCDVGLVIDVNDPRRVRIYAGGGLGRSGTDDTTFARLGDLLGEVDRLQVLDVITAIVGLHRDEGNREDRSHARLKYLVEARGVSWVRSEVERRGGVSFSAATPDTFVVEDDHLGELVTDNDHFDFGVKLPSGRIVNRENGRYLDGVAAIVDEFNPELAITARGDLIVRGVAVSQRDRLRELLALHGIDAPEELSPLHRASFACVALPTCGLALAESERYLPEFLDEFHTMLAELSMSEESFEVRMTGCPNGCARPYLGEIGIVGRSKRSYDIFIGADRHGTRLNTLFARDVDRGALVSGLEPLVRRYRDQRRAGESFGDFYFRLDDEEIASVRPASRQRRSRAKSES</sequence>
<dbReference type="GO" id="GO:0051539">
    <property type="term" value="F:4 iron, 4 sulfur cluster binding"/>
    <property type="evidence" value="ECO:0007669"/>
    <property type="project" value="UniProtKB-KW"/>
</dbReference>
<proteinExistence type="inferred from homology"/>
<keyword evidence="12" id="KW-0411">Iron-sulfur</keyword>
<evidence type="ECO:0000256" key="13">
    <source>
        <dbReference type="ARBA" id="ARBA00049518"/>
    </source>
</evidence>
<dbReference type="GO" id="GO:0050311">
    <property type="term" value="F:sulfite reductase (ferredoxin) activity"/>
    <property type="evidence" value="ECO:0007669"/>
    <property type="project" value="UniProtKB-EC"/>
</dbReference>
<dbReference type="InterPro" id="IPR036136">
    <property type="entry name" value="Nit/Sulf_reduc_fer-like_dom_sf"/>
</dbReference>
<dbReference type="PANTHER" id="PTHR11493:SF47">
    <property type="entry name" value="SULFITE REDUCTASE [NADPH] SUBUNIT BETA"/>
    <property type="match status" value="1"/>
</dbReference>
<dbReference type="GO" id="GO:0000103">
    <property type="term" value="P:sulfate assimilation"/>
    <property type="evidence" value="ECO:0007669"/>
    <property type="project" value="TreeGrafter"/>
</dbReference>
<dbReference type="SUPFAM" id="SSF55124">
    <property type="entry name" value="Nitrite/Sulfite reductase N-terminal domain-like"/>
    <property type="match status" value="2"/>
</dbReference>
<dbReference type="InterPro" id="IPR006067">
    <property type="entry name" value="NO2/SO3_Rdtase_4Fe4S_dom"/>
</dbReference>
<keyword evidence="8" id="KW-0479">Metal-binding</keyword>
<evidence type="ECO:0000256" key="2">
    <source>
        <dbReference type="ARBA" id="ARBA00001966"/>
    </source>
</evidence>
<keyword evidence="7" id="KW-0349">Heme</keyword>
<dbReference type="eggNOG" id="COG0155">
    <property type="taxonomic scope" value="Bacteria"/>
</dbReference>
<comment type="catalytic activity">
    <reaction evidence="13">
        <text>hydrogen sulfide + 6 oxidized [2Fe-2S]-[ferredoxin] + 3 H2O = sulfite + 6 reduced [2Fe-2S]-[ferredoxin] + 7 H(+)</text>
        <dbReference type="Rhea" id="RHEA:23132"/>
        <dbReference type="Rhea" id="RHEA-COMP:10000"/>
        <dbReference type="Rhea" id="RHEA-COMP:10001"/>
        <dbReference type="ChEBI" id="CHEBI:15377"/>
        <dbReference type="ChEBI" id="CHEBI:15378"/>
        <dbReference type="ChEBI" id="CHEBI:17359"/>
        <dbReference type="ChEBI" id="CHEBI:29919"/>
        <dbReference type="ChEBI" id="CHEBI:33737"/>
        <dbReference type="ChEBI" id="CHEBI:33738"/>
        <dbReference type="EC" id="1.8.7.1"/>
    </reaction>
</comment>
<dbReference type="NCBIfam" id="NF010029">
    <property type="entry name" value="PRK13504.1"/>
    <property type="match status" value="1"/>
</dbReference>
<keyword evidence="9" id="KW-0883">Thioether bond</keyword>
<dbReference type="Gene3D" id="3.90.480.10">
    <property type="entry name" value="Sulfite Reductase Hemoprotein,Domain 2"/>
    <property type="match status" value="1"/>
</dbReference>
<dbReference type="AlphaFoldDB" id="A0A0D8FR12"/>
<feature type="domain" description="Nitrite/Sulfite reductase ferredoxin-like" evidence="15">
    <location>
        <begin position="104"/>
        <end position="162"/>
    </location>
</feature>
<evidence type="ECO:0000256" key="7">
    <source>
        <dbReference type="ARBA" id="ARBA00022617"/>
    </source>
</evidence>
<comment type="cofactor">
    <cofactor evidence="2">
        <name>[4Fe-4S] cluster</name>
        <dbReference type="ChEBI" id="CHEBI:49883"/>
    </cofactor>
</comment>
<dbReference type="Gene3D" id="3.90.480.20">
    <property type="match status" value="1"/>
</dbReference>
<dbReference type="PRINTS" id="PR00397">
    <property type="entry name" value="SIROHAEM"/>
</dbReference>
<accession>A0A0D8FR12</accession>
<dbReference type="EMBL" id="JXUW01000035">
    <property type="protein sequence ID" value="KJE75586.1"/>
    <property type="molecule type" value="Genomic_DNA"/>
</dbReference>
<evidence type="ECO:0000256" key="8">
    <source>
        <dbReference type="ARBA" id="ARBA00022723"/>
    </source>
</evidence>
<evidence type="ECO:0000313" key="17">
    <source>
        <dbReference type="Proteomes" id="UP000032336"/>
    </source>
</evidence>
<feature type="domain" description="Nitrite/Sulfite reductase ferredoxin-like" evidence="15">
    <location>
        <begin position="383"/>
        <end position="445"/>
    </location>
</feature>
<evidence type="ECO:0000256" key="12">
    <source>
        <dbReference type="ARBA" id="ARBA00023014"/>
    </source>
</evidence>
<dbReference type="GO" id="GO:0009337">
    <property type="term" value="C:sulfite reductase complex (NADPH)"/>
    <property type="evidence" value="ECO:0007669"/>
    <property type="project" value="TreeGrafter"/>
</dbReference>
<keyword evidence="17" id="KW-1185">Reference proteome</keyword>